<evidence type="ECO:0000259" key="9">
    <source>
        <dbReference type="Pfam" id="PF24495"/>
    </source>
</evidence>
<feature type="compositionally biased region" description="Polar residues" evidence="7">
    <location>
        <begin position="1144"/>
        <end position="1154"/>
    </location>
</feature>
<dbReference type="InterPro" id="IPR055437">
    <property type="entry name" value="TMEM131L_Ig_5"/>
</dbReference>
<feature type="compositionally biased region" description="Low complexity" evidence="7">
    <location>
        <begin position="1299"/>
        <end position="1310"/>
    </location>
</feature>
<feature type="domain" description="TMEM131L fourth Ig-like" evidence="11">
    <location>
        <begin position="772"/>
        <end position="908"/>
    </location>
</feature>
<dbReference type="InterPro" id="IPR022113">
    <property type="entry name" value="TMEM131L_N"/>
</dbReference>
<gene>
    <name evidence="13" type="primary">TMEM131</name>
</gene>
<evidence type="ECO:0000313" key="14">
    <source>
        <dbReference type="Proteomes" id="UP001501940"/>
    </source>
</evidence>
<dbReference type="OMA" id="NQHTNRT"/>
<dbReference type="Proteomes" id="UP001501940">
    <property type="component" value="Chromosome 2"/>
</dbReference>
<dbReference type="Ensembl" id="ENSAOCT00000001167.2">
    <property type="protein sequence ID" value="ENSAOCP00000025067.2"/>
    <property type="gene ID" value="ENSAOCG00000012495.2"/>
</dbReference>
<feature type="domain" description="TMEM131 second Ig-like" evidence="9">
    <location>
        <begin position="150"/>
        <end position="239"/>
    </location>
</feature>
<reference evidence="13" key="2">
    <citation type="submission" date="2025-08" db="UniProtKB">
        <authorList>
            <consortium name="Ensembl"/>
        </authorList>
    </citation>
    <scope>IDENTIFICATION</scope>
</reference>
<feature type="compositionally biased region" description="Basic residues" evidence="7">
    <location>
        <begin position="1262"/>
        <end position="1271"/>
    </location>
</feature>
<evidence type="ECO:0000256" key="2">
    <source>
        <dbReference type="ARBA" id="ARBA00006682"/>
    </source>
</evidence>
<dbReference type="GO" id="GO:0016020">
    <property type="term" value="C:membrane"/>
    <property type="evidence" value="ECO:0007669"/>
    <property type="project" value="UniProtKB-SubCell"/>
</dbReference>
<keyword evidence="3" id="KW-0812">Transmembrane</keyword>
<evidence type="ECO:0000256" key="6">
    <source>
        <dbReference type="ARBA" id="ARBA00023136"/>
    </source>
</evidence>
<feature type="compositionally biased region" description="Polar residues" evidence="7">
    <location>
        <begin position="1168"/>
        <end position="1186"/>
    </location>
</feature>
<dbReference type="Pfam" id="PF12371">
    <property type="entry name" value="TMEM131_like_N"/>
    <property type="match status" value="1"/>
</dbReference>
<evidence type="ECO:0000259" key="12">
    <source>
        <dbReference type="Pfam" id="PF24501"/>
    </source>
</evidence>
<dbReference type="InterPro" id="IPR056311">
    <property type="entry name" value="TMEM131_Ig_2"/>
</dbReference>
<keyword evidence="4" id="KW-0732">Signal</keyword>
<evidence type="ECO:0000259" key="11">
    <source>
        <dbReference type="Pfam" id="PF24499"/>
    </source>
</evidence>
<dbReference type="PANTHER" id="PTHR22050:SF1">
    <property type="entry name" value="TRANSMEMBRANE PROTEIN 131"/>
    <property type="match status" value="1"/>
</dbReference>
<evidence type="ECO:0000256" key="5">
    <source>
        <dbReference type="ARBA" id="ARBA00022989"/>
    </source>
</evidence>
<reference evidence="13" key="3">
    <citation type="submission" date="2025-09" db="UniProtKB">
        <authorList>
            <consortium name="Ensembl"/>
        </authorList>
    </citation>
    <scope>IDENTIFICATION</scope>
</reference>
<dbReference type="Pfam" id="PF24501">
    <property type="entry name" value="Ig_TMEM131L_5"/>
    <property type="match status" value="1"/>
</dbReference>
<evidence type="ECO:0000259" key="8">
    <source>
        <dbReference type="Pfam" id="PF12371"/>
    </source>
</evidence>
<feature type="domain" description="TMEM131L fifth Ig-like" evidence="12">
    <location>
        <begin position="959"/>
        <end position="1021"/>
    </location>
</feature>
<proteinExistence type="inferred from homology"/>
<keyword evidence="6" id="KW-0472">Membrane</keyword>
<feature type="compositionally biased region" description="Polar residues" evidence="7">
    <location>
        <begin position="1121"/>
        <end position="1137"/>
    </location>
</feature>
<dbReference type="PANTHER" id="PTHR22050">
    <property type="entry name" value="RW1 PROTEIN HOMOLOG"/>
    <property type="match status" value="1"/>
</dbReference>
<dbReference type="GeneTree" id="ENSGT00530000063614"/>
<feature type="domain" description="Transmembrane protein 131-like N-terminal" evidence="8">
    <location>
        <begin position="51"/>
        <end position="132"/>
    </location>
</feature>
<dbReference type="Gene3D" id="2.60.40.10">
    <property type="entry name" value="Immunoglobulins"/>
    <property type="match status" value="2"/>
</dbReference>
<dbReference type="InterPro" id="IPR055435">
    <property type="entry name" value="Ig_TMEM131L_3"/>
</dbReference>
<feature type="region of interest" description="Disordered" evidence="7">
    <location>
        <begin position="1258"/>
        <end position="1380"/>
    </location>
</feature>
<accession>A0A3Q1CBX5</accession>
<evidence type="ECO:0000256" key="4">
    <source>
        <dbReference type="ARBA" id="ARBA00022729"/>
    </source>
</evidence>
<dbReference type="STRING" id="80972.ENSAOCP00000025067"/>
<dbReference type="Pfam" id="PF24499">
    <property type="entry name" value="Ig_TMEM131L_4"/>
    <property type="match status" value="1"/>
</dbReference>
<evidence type="ECO:0000259" key="10">
    <source>
        <dbReference type="Pfam" id="PF24498"/>
    </source>
</evidence>
<feature type="domain" description="TMEM131L third Ig-like" evidence="10">
    <location>
        <begin position="377"/>
        <end position="476"/>
    </location>
</feature>
<comment type="similarity">
    <text evidence="2">Belongs to the TMEM131 family.</text>
</comment>
<sequence>AKEELLLFEDTLSIVKIYLLLNRFGDLLLLLSQLPVFRSTSPHRGNCRPIRFEPPMLDFHEQPVGMPKMEKVYLHNPSSEEISLISISATTAHFHASFFQNRIIPPGGNTSFDVVFLARVVGNVENTLFINTSHHGVFTYQVFGVGIPNPYRLRPFIGARVPVNSSFSPLIHIHNPYSEPLQVVEMYSSGGDLHLELPTGQQGGTGKLWEIPPFETKGVMRASFSSRDVDNHTAFIRIKTNAPNEDQFIILPVEVEVTSAPGIYSSTEMLDFGTLRSQDRPKLLNLHLLNSGTKDVPITSVRTTPSNEAVTVDFKAVTLKAGESRYTKVASISFDASKARRPYQFSGKITVKAKEKSYSKLEIPYQAEVLEGYLGFDHTATLFHIRDSPVDPVDRPIFLTNAFSFAVQIHNVSLPEEAKTMFNVQNFSTPIIIPPHESRYMFSLLFRPVRPSIHIDSNILLITNASKFHLPVRAYTGFLESLVLPPSLKENLLDFGVRSATDTSSIVFVVVNSNPIELEIKSWLVTGDSLSMELLKTEKGNTTVALSLKFMFLFLPLQVILASGYYAAFRVTLVAKALEGTYDGAIHITTDYEILTISVKALIAVGTLNSSPKHIVLPSSFPGKVVHQSFSIQSSFTQKVRLQQIRSLTEDIRFYYKRLRNNKDELEPRRKSKVANIYFDAGLQCGDHCYVGLPFVLKSESKPHGLALQEDIWDADVDLHQKLLRRWQELKERAGHKIEAVFEVNTDLQKNVQAKITAHLTWPSLVNSSQRIMFPLTNTNSSSDEEVILQNPADVPVYVQVLPLALLPNPSVFSGKLADRLPLGNLSNINIDTNTFEFQVHRNQVSPSSTGFVEGSTRPFVYNLLLLPGEVKSFSVRFTPVSNHSVSSLLIVRNNLTVIDTIVLHGRGTTESLKVAGKPPGQGSSLRFKMTETLLKDCTEKTKVKEPDFTLKRVFRVENTGLLPITIRSAEINGQACEGYGFKVLNCQEFALKPNASKDLIILFTPDFTSSRVIRELKLVTCGGSEFVFVLNASLPYHMLAACAETLPRPGWELELYIIVSVIMSSMFLLVIVTAYLEAQSIWEPFKRRVSVESNSTLETGRPFNLRDIVQIHSDSKLNDYSDSAQSSRGLYTSSNGAARVGGRQSNSRTLSDSDSQDKRSRLGFSRPSMQATSSQLTKGSSTSGQEGPPAVSQLTHRKARSTKQLDLQNQSLTGPSLPSRALCPEEAEYADLIGAMDNDLDRPESLGAETLQEQMLESKGKLRGKTKAQRKKEEKEKKSTVKTQGDELKDNLADNDDSSSTTTETSNPDVETNIKEEPVKKKGRTVVPGKVKEESSNSLLKPKTKKQTTTKKENPAEKSSSLELPYVTPLENKQRKSFTPKALLPLTNIPKTRPLQKQRFDTKLEDGRPSLLAKLLSSGSVPELGHSSSSEGEKEFASPEWDVPLSKNTDSLQQISLQTINADPFLKRSVTAGTCSPPPTSPSLLSRGSYSSVLNSNSEGNQKKAPGNKLSTATPLPGKNGNPTFAAVAAGYDKSPGNSAPQQSWPEFTTVPSSIWDIPSSDSLHSWPCSSSSPTAPTAVLLLFSLLGNSRNPWSATTPFGSSIWSTDTALPFAPTANSTTLTDLVSSPAPSPPATAEMSRTYNHWSMWRPTLSRRSSEPFKNDHIPHF</sequence>
<feature type="compositionally biased region" description="Polar residues" evidence="7">
    <location>
        <begin position="1537"/>
        <end position="1547"/>
    </location>
</feature>
<feature type="compositionally biased region" description="Low complexity" evidence="7">
    <location>
        <begin position="1483"/>
        <end position="1495"/>
    </location>
</feature>
<name>A0A3Q1CBX5_AMPOC</name>
<feature type="region of interest" description="Disordered" evidence="7">
    <location>
        <begin position="1472"/>
        <end position="1547"/>
    </location>
</feature>
<feature type="compositionally biased region" description="Polar residues" evidence="7">
    <location>
        <begin position="1203"/>
        <end position="1217"/>
    </location>
</feature>
<feature type="compositionally biased region" description="Basic and acidic residues" evidence="7">
    <location>
        <begin position="1272"/>
        <end position="1293"/>
    </location>
</feature>
<dbReference type="InterPro" id="IPR013783">
    <property type="entry name" value="Ig-like_fold"/>
</dbReference>
<feature type="region of interest" description="Disordered" evidence="7">
    <location>
        <begin position="1119"/>
        <end position="1223"/>
    </location>
</feature>
<dbReference type="InterPro" id="IPR055436">
    <property type="entry name" value="Ig_TMEM131L_4"/>
</dbReference>
<evidence type="ECO:0000256" key="3">
    <source>
        <dbReference type="ARBA" id="ARBA00022692"/>
    </source>
</evidence>
<feature type="region of interest" description="Disordered" evidence="7">
    <location>
        <begin position="1417"/>
        <end position="1446"/>
    </location>
</feature>
<evidence type="ECO:0000256" key="1">
    <source>
        <dbReference type="ARBA" id="ARBA00004479"/>
    </source>
</evidence>
<dbReference type="Pfam" id="PF24498">
    <property type="entry name" value="Ig_TMEM131L_3"/>
    <property type="match status" value="1"/>
</dbReference>
<organism evidence="13 14">
    <name type="scientific">Amphiprion ocellaris</name>
    <name type="common">Clown anemonefish</name>
    <dbReference type="NCBI Taxonomy" id="80972"/>
    <lineage>
        <taxon>Eukaryota</taxon>
        <taxon>Metazoa</taxon>
        <taxon>Chordata</taxon>
        <taxon>Craniata</taxon>
        <taxon>Vertebrata</taxon>
        <taxon>Euteleostomi</taxon>
        <taxon>Actinopterygii</taxon>
        <taxon>Neopterygii</taxon>
        <taxon>Teleostei</taxon>
        <taxon>Neoteleostei</taxon>
        <taxon>Acanthomorphata</taxon>
        <taxon>Ovalentaria</taxon>
        <taxon>Pomacentridae</taxon>
        <taxon>Amphiprion</taxon>
    </lineage>
</organism>
<reference evidence="13 14" key="1">
    <citation type="submission" date="2022-01" db="EMBL/GenBank/DDBJ databases">
        <title>A chromosome-scale genome assembly of the false clownfish, Amphiprion ocellaris.</title>
        <authorList>
            <person name="Ryu T."/>
        </authorList>
    </citation>
    <scope>NUCLEOTIDE SEQUENCE [LARGE SCALE GENOMIC DNA]</scope>
</reference>
<protein>
    <recommendedName>
        <fullName evidence="15">Transmembrane protein 131</fullName>
    </recommendedName>
</protein>
<dbReference type="Pfam" id="PF24495">
    <property type="entry name" value="Ig_TMEM131_2"/>
    <property type="match status" value="1"/>
</dbReference>
<evidence type="ECO:0000256" key="7">
    <source>
        <dbReference type="SAM" id="MobiDB-lite"/>
    </source>
</evidence>
<keyword evidence="5" id="KW-1133">Transmembrane helix</keyword>
<dbReference type="InterPro" id="IPR039877">
    <property type="entry name" value="TMEM131-like"/>
</dbReference>
<evidence type="ECO:0008006" key="15">
    <source>
        <dbReference type="Google" id="ProtNLM"/>
    </source>
</evidence>
<evidence type="ECO:0000313" key="13">
    <source>
        <dbReference type="Ensembl" id="ENSAOCP00000025067.2"/>
    </source>
</evidence>
<comment type="subcellular location">
    <subcellularLocation>
        <location evidence="1">Membrane</location>
        <topology evidence="1">Single-pass type I membrane protein</topology>
    </subcellularLocation>
</comment>
<keyword evidence="14" id="KW-1185">Reference proteome</keyword>